<evidence type="ECO:0000313" key="2">
    <source>
        <dbReference type="Proteomes" id="UP000886520"/>
    </source>
</evidence>
<evidence type="ECO:0000313" key="1">
    <source>
        <dbReference type="EMBL" id="KAI5073957.1"/>
    </source>
</evidence>
<name>A0A9D4ZHA5_ADICA</name>
<dbReference type="Proteomes" id="UP000886520">
    <property type="component" value="Chromosome 11"/>
</dbReference>
<gene>
    <name evidence="1" type="ORF">GOP47_0011970</name>
</gene>
<sequence length="104" mass="11762">MRIEIITMKSLGHIKSLLSSYAYFHKIAKAPQGLTKRTNEHVAFSLITMLRGVDVPTRSRICRKQADSFTSQSPNQSVAITQRFIENNGQPLHLPTSNQTFNFV</sequence>
<dbReference type="OrthoDB" id="185373at2759"/>
<keyword evidence="2" id="KW-1185">Reference proteome</keyword>
<protein>
    <submittedName>
        <fullName evidence="1">Uncharacterized protein</fullName>
    </submittedName>
</protein>
<reference evidence="1" key="1">
    <citation type="submission" date="2021-01" db="EMBL/GenBank/DDBJ databases">
        <title>Adiantum capillus-veneris genome.</title>
        <authorList>
            <person name="Fang Y."/>
            <person name="Liao Q."/>
        </authorList>
    </citation>
    <scope>NUCLEOTIDE SEQUENCE</scope>
    <source>
        <strain evidence="1">H3</strain>
        <tissue evidence="1">Leaf</tissue>
    </source>
</reference>
<dbReference type="EMBL" id="JABFUD020000011">
    <property type="protein sequence ID" value="KAI5073957.1"/>
    <property type="molecule type" value="Genomic_DNA"/>
</dbReference>
<dbReference type="AlphaFoldDB" id="A0A9D4ZHA5"/>
<organism evidence="1 2">
    <name type="scientific">Adiantum capillus-veneris</name>
    <name type="common">Maidenhair fern</name>
    <dbReference type="NCBI Taxonomy" id="13818"/>
    <lineage>
        <taxon>Eukaryota</taxon>
        <taxon>Viridiplantae</taxon>
        <taxon>Streptophyta</taxon>
        <taxon>Embryophyta</taxon>
        <taxon>Tracheophyta</taxon>
        <taxon>Polypodiopsida</taxon>
        <taxon>Polypodiidae</taxon>
        <taxon>Polypodiales</taxon>
        <taxon>Pteridineae</taxon>
        <taxon>Pteridaceae</taxon>
        <taxon>Vittarioideae</taxon>
        <taxon>Adiantum</taxon>
    </lineage>
</organism>
<accession>A0A9D4ZHA5</accession>
<comment type="caution">
    <text evidence="1">The sequence shown here is derived from an EMBL/GenBank/DDBJ whole genome shotgun (WGS) entry which is preliminary data.</text>
</comment>
<proteinExistence type="predicted"/>